<proteinExistence type="inferred from homology"/>
<dbReference type="OrthoDB" id="9421954at2759"/>
<reference evidence="5" key="3">
    <citation type="submission" date="2018-12" db="EMBL/GenBank/DDBJ databases">
        <title>G10K-VGP greater horseshoe bat female genome, primary haplotype.</title>
        <authorList>
            <person name="Teeling E."/>
            <person name="Myers G."/>
            <person name="Vernes S."/>
            <person name="Pippel M."/>
            <person name="Winkler S."/>
            <person name="Fedrigo O."/>
            <person name="Rhie A."/>
            <person name="Koren S."/>
            <person name="Phillippy A."/>
            <person name="Lewin H."/>
            <person name="Damas J."/>
            <person name="Howe K."/>
            <person name="Mountcastle J."/>
            <person name="Jarvis E.D."/>
        </authorList>
    </citation>
    <scope>NUCLEOTIDE SEQUENCE [LARGE SCALE GENOMIC DNA]</scope>
</reference>
<comment type="subcellular location">
    <subcellularLocation>
        <location evidence="1">Nucleus</location>
    </subcellularLocation>
</comment>
<protein>
    <recommendedName>
        <fullName evidence="1">Histone H2A</fullName>
    </recommendedName>
</protein>
<dbReference type="FunCoup" id="A0A671FX88">
    <property type="interactions" value="2"/>
</dbReference>
<dbReference type="PANTHER" id="PTHR23430">
    <property type="entry name" value="HISTONE H2A"/>
    <property type="match status" value="1"/>
</dbReference>
<keyword evidence="1" id="KW-0238">DNA-binding</keyword>
<dbReference type="Gene3D" id="1.10.20.10">
    <property type="entry name" value="Histone, subunit A"/>
    <property type="match status" value="1"/>
</dbReference>
<gene>
    <name evidence="4" type="primary">LOC117023129</name>
</gene>
<evidence type="ECO:0000256" key="1">
    <source>
        <dbReference type="RuleBase" id="RU003767"/>
    </source>
</evidence>
<evidence type="ECO:0000256" key="2">
    <source>
        <dbReference type="SAM" id="MobiDB-lite"/>
    </source>
</evidence>
<feature type="region of interest" description="Disordered" evidence="2">
    <location>
        <begin position="1"/>
        <end position="23"/>
    </location>
</feature>
<dbReference type="GO" id="GO:0046982">
    <property type="term" value="F:protein heterodimerization activity"/>
    <property type="evidence" value="ECO:0007669"/>
    <property type="project" value="InterPro"/>
</dbReference>
<dbReference type="Proteomes" id="UP000472240">
    <property type="component" value="Chromosome 6"/>
</dbReference>
<sequence length="118" mass="13981">MPGKRRRQHSHRPKKHSLSRSTRAELQFPVSRVDRLLREDREDRYFQRLSWSTPVFLAGVMEYLTANILDLAGKEAYNHRKTLITPEHVQTVMDSNHLSHIFEDDTNPQVDGMPRFRK</sequence>
<comment type="similarity">
    <text evidence="1">Belongs to the histone H2A family.</text>
</comment>
<dbReference type="SMART" id="SM00414">
    <property type="entry name" value="H2A"/>
    <property type="match status" value="1"/>
</dbReference>
<evidence type="ECO:0000259" key="3">
    <source>
        <dbReference type="Pfam" id="PF00125"/>
    </source>
</evidence>
<dbReference type="OMA" id="DEMTQNK"/>
<feature type="domain" description="Core Histone H2A/H2B/H3" evidence="3">
    <location>
        <begin position="9"/>
        <end position="93"/>
    </location>
</feature>
<dbReference type="KEGG" id="rfq:117023129"/>
<dbReference type="GO" id="GO:0005634">
    <property type="term" value="C:nucleus"/>
    <property type="evidence" value="ECO:0007669"/>
    <property type="project" value="UniProtKB-SubCell"/>
</dbReference>
<dbReference type="GO" id="GO:0003677">
    <property type="term" value="F:DNA binding"/>
    <property type="evidence" value="ECO:0007669"/>
    <property type="project" value="UniProtKB-KW"/>
</dbReference>
<dbReference type="RefSeq" id="XP_032963509.1">
    <property type="nucleotide sequence ID" value="XM_033107618.1"/>
</dbReference>
<reference evidence="4 5" key="1">
    <citation type="journal article" date="2015" name="Annu Rev Anim Biosci">
        <title>The Genome 10K Project: a way forward.</title>
        <authorList>
            <person name="Koepfli K.P."/>
            <person name="Paten B."/>
            <person name="O'Brien S.J."/>
            <person name="Koepfli K.P."/>
            <person name="Paten B."/>
            <person name="Antunes A."/>
            <person name="Belov K."/>
            <person name="Bustamante C."/>
            <person name="Castoe T.A."/>
            <person name="Clawson H."/>
            <person name="Crawford A.J."/>
            <person name="Diekhans M."/>
            <person name="Distel D."/>
            <person name="Durbin R."/>
            <person name="Earl D."/>
            <person name="Fujita M.K."/>
            <person name="Gamble T."/>
            <person name="Georges A."/>
            <person name="Gemmell N."/>
            <person name="Gilbert M.T."/>
            <person name="Graves J.M."/>
            <person name="Green R.E."/>
            <person name="Hickey G."/>
            <person name="Jarvis E.D."/>
            <person name="Johnson W."/>
            <person name="Komissarov A."/>
            <person name="Korf I."/>
            <person name="Kuhn R."/>
            <person name="Larkin D.M."/>
            <person name="Lewin H."/>
            <person name="Lopez J.V."/>
            <person name="Ma J."/>
            <person name="Marques-Bonet T."/>
            <person name="Miller W."/>
            <person name="Murphy R."/>
            <person name="Pevzner P."/>
            <person name="Shapiro B."/>
            <person name="Steiner C."/>
            <person name="Tamazian G."/>
            <person name="Venkatesh B."/>
            <person name="Wang J."/>
            <person name="Wayne R."/>
            <person name="Wiley E."/>
            <person name="Yang H."/>
            <person name="Zhang G."/>
            <person name="Haussler D."/>
            <person name="Ryder O."/>
            <person name="O'Brien S.J."/>
        </authorList>
    </citation>
    <scope>NUCLEOTIDE SEQUENCE</scope>
</reference>
<dbReference type="PRINTS" id="PR00620">
    <property type="entry name" value="HISTONEH2A"/>
</dbReference>
<keyword evidence="1" id="KW-0539">Nucleus</keyword>
<feature type="compositionally biased region" description="Basic residues" evidence="2">
    <location>
        <begin position="1"/>
        <end position="18"/>
    </location>
</feature>
<dbReference type="GeneID" id="117023129"/>
<name>A0A671FX88_RHIFE</name>
<evidence type="ECO:0000313" key="4">
    <source>
        <dbReference type="Ensembl" id="ENSRFEP00010027213.1"/>
    </source>
</evidence>
<dbReference type="CDD" id="cd00074">
    <property type="entry name" value="HFD_H2A"/>
    <property type="match status" value="1"/>
</dbReference>
<reference evidence="4" key="4">
    <citation type="submission" date="2025-08" db="UniProtKB">
        <authorList>
            <consortium name="Ensembl"/>
        </authorList>
    </citation>
    <scope>IDENTIFICATION</scope>
</reference>
<dbReference type="GO" id="GO:0030527">
    <property type="term" value="F:structural constituent of chromatin"/>
    <property type="evidence" value="ECO:0007669"/>
    <property type="project" value="InterPro"/>
</dbReference>
<dbReference type="InterPro" id="IPR007125">
    <property type="entry name" value="H2A/H2B/H3"/>
</dbReference>
<dbReference type="InterPro" id="IPR009072">
    <property type="entry name" value="Histone-fold"/>
</dbReference>
<reference evidence="4 5" key="2">
    <citation type="journal article" date="2018" name="Annu Rev Anim Biosci">
        <title>Bat Biology, Genomes, and the Bat1K Project: To Generate Chromosome-Level Genomes for All Living Bat Species.</title>
        <authorList>
            <person name="Teeling E.C."/>
            <person name="Vernes S.C."/>
            <person name="Davalos L.M."/>
            <person name="Ray D.A."/>
            <person name="Gilbert M.T.P."/>
            <person name="Myers E."/>
        </authorList>
    </citation>
    <scope>NUCLEOTIDE SEQUENCE</scope>
</reference>
<organism evidence="4 5">
    <name type="scientific">Rhinolophus ferrumequinum</name>
    <name type="common">Greater horseshoe bat</name>
    <dbReference type="NCBI Taxonomy" id="59479"/>
    <lineage>
        <taxon>Eukaryota</taxon>
        <taxon>Metazoa</taxon>
        <taxon>Chordata</taxon>
        <taxon>Craniata</taxon>
        <taxon>Vertebrata</taxon>
        <taxon>Euteleostomi</taxon>
        <taxon>Mammalia</taxon>
        <taxon>Eutheria</taxon>
        <taxon>Laurasiatheria</taxon>
        <taxon>Chiroptera</taxon>
        <taxon>Yinpterochiroptera</taxon>
        <taxon>Rhinolophoidea</taxon>
        <taxon>Rhinolophidae</taxon>
        <taxon>Rhinolophinae</taxon>
        <taxon>Rhinolophus</taxon>
    </lineage>
</organism>
<reference evidence="4" key="5">
    <citation type="submission" date="2025-09" db="UniProtKB">
        <authorList>
            <consortium name="Ensembl"/>
        </authorList>
    </citation>
    <scope>IDENTIFICATION</scope>
</reference>
<dbReference type="InParanoid" id="A0A671FX88"/>
<keyword evidence="5" id="KW-1185">Reference proteome</keyword>
<keyword evidence="1" id="KW-0158">Chromosome</keyword>
<accession>A0A671FX88</accession>
<dbReference type="Ensembl" id="ENSRFET00010029561.1">
    <property type="protein sequence ID" value="ENSRFEP00010027213.1"/>
    <property type="gene ID" value="ENSRFEG00010018124.1"/>
</dbReference>
<keyword evidence="1" id="KW-0544">Nucleosome core</keyword>
<dbReference type="AlphaFoldDB" id="A0A671FX88"/>
<dbReference type="InterPro" id="IPR002119">
    <property type="entry name" value="Histone_H2A"/>
</dbReference>
<dbReference type="GeneTree" id="ENSGT00940000162492"/>
<dbReference type="Pfam" id="PF00125">
    <property type="entry name" value="Histone"/>
    <property type="match status" value="1"/>
</dbReference>
<evidence type="ECO:0000313" key="5">
    <source>
        <dbReference type="Proteomes" id="UP000472240"/>
    </source>
</evidence>
<dbReference type="SUPFAM" id="SSF47113">
    <property type="entry name" value="Histone-fold"/>
    <property type="match status" value="1"/>
</dbReference>
<comment type="subunit">
    <text evidence="1">The nucleosome is a histone octamer containing two molecules each of H2A, H2B, H3 and H4 assembled in one H3-H4 heterotetramer and two H2A-H2B heterodimers. The octamer wraps approximately 147 bp of DNA.</text>
</comment>
<dbReference type="GO" id="GO:0000786">
    <property type="term" value="C:nucleosome"/>
    <property type="evidence" value="ECO:0007669"/>
    <property type="project" value="UniProtKB-KW"/>
</dbReference>